<reference evidence="1" key="1">
    <citation type="submission" date="2021-12" db="EMBL/GenBank/DDBJ databases">
        <title>Black yeast isolated from Biological Soil Crust.</title>
        <authorList>
            <person name="Kurbessoian T."/>
        </authorList>
    </citation>
    <scope>NUCLEOTIDE SEQUENCE</scope>
    <source>
        <strain evidence="1">CCFEE 5208</strain>
    </source>
</reference>
<comment type="caution">
    <text evidence="1">The sequence shown here is derived from an EMBL/GenBank/DDBJ whole genome shotgun (WGS) entry which is preliminary data.</text>
</comment>
<organism evidence="1 2">
    <name type="scientific">Friedmanniomyces endolithicus</name>
    <dbReference type="NCBI Taxonomy" id="329885"/>
    <lineage>
        <taxon>Eukaryota</taxon>
        <taxon>Fungi</taxon>
        <taxon>Dikarya</taxon>
        <taxon>Ascomycota</taxon>
        <taxon>Pezizomycotina</taxon>
        <taxon>Dothideomycetes</taxon>
        <taxon>Dothideomycetidae</taxon>
        <taxon>Mycosphaerellales</taxon>
        <taxon>Teratosphaeriaceae</taxon>
        <taxon>Friedmanniomyces</taxon>
    </lineage>
</organism>
<sequence length="555" mass="55546">MGNCYEYNAEVPGSGVYSPKVQFAQRKVNAVVSSGVTMSYTITTVFTSSGINVQGGTTYTYQATPSSVAAGQLSSTSLGGIGASGRLSSTYSPPTRISTVQTLSSATVPTSAGATETAVSYSCPANDGQTISQNGLAATRAALRKERCIARGFTYIGATNGAGPGVCYLYNNVGEGFVAGNSSTVGAIRLVNYVNGAIPTPSLPLGPGVSAPLSGSTANTLSPSGAVTSGTNTCSNGSNILNGCVVATVTPNPSSGASGGVGLNGASSSTIVGLTGSATVDVSASLAASLGVGASTGSSGISLGASPSAGLGLEATASASISGTAGSLGGSSSLRTTTVQSTTTITSCSSVLSGQLTCPGGGSNALLASVSTATPAAGGATTVYIAFTTTVTTGAMMSASVAAPSSTCTTRLGGVVNCSGLGVSLSTSTSSSALETCGHTFSISLPLGLALRLSLHLSLRHNFNLALRLNFRFCISLRVSKLMYHPARRGGNMRRPESKLHHLDQQQLAIRTIDNYHYKKHYTDLDFAQFAFVNCKEHLSRGRILLGGTGMLSIV</sequence>
<protein>
    <recommendedName>
        <fullName evidence="3">Apple domain-containing protein</fullName>
    </recommendedName>
</protein>
<gene>
    <name evidence="1" type="ORF">LTR82_000470</name>
</gene>
<dbReference type="EMBL" id="JASUXU010000001">
    <property type="protein sequence ID" value="KAK0328539.1"/>
    <property type="molecule type" value="Genomic_DNA"/>
</dbReference>
<evidence type="ECO:0000313" key="1">
    <source>
        <dbReference type="EMBL" id="KAK0328539.1"/>
    </source>
</evidence>
<name>A0AAN6G1V2_9PEZI</name>
<dbReference type="Proteomes" id="UP001168146">
    <property type="component" value="Unassembled WGS sequence"/>
</dbReference>
<evidence type="ECO:0008006" key="3">
    <source>
        <dbReference type="Google" id="ProtNLM"/>
    </source>
</evidence>
<dbReference type="AlphaFoldDB" id="A0AAN6G1V2"/>
<proteinExistence type="predicted"/>
<accession>A0AAN6G1V2</accession>
<evidence type="ECO:0000313" key="2">
    <source>
        <dbReference type="Proteomes" id="UP001168146"/>
    </source>
</evidence>